<organism evidence="4 5">
    <name type="scientific">Gangjinia marincola</name>
    <dbReference type="NCBI Taxonomy" id="578463"/>
    <lineage>
        <taxon>Bacteria</taxon>
        <taxon>Pseudomonadati</taxon>
        <taxon>Bacteroidota</taxon>
        <taxon>Flavobacteriia</taxon>
        <taxon>Flavobacteriales</taxon>
        <taxon>Flavobacteriaceae</taxon>
        <taxon>Gangjinia</taxon>
    </lineage>
</organism>
<comment type="caution">
    <text evidence="4">The sequence shown here is derived from an EMBL/GenBank/DDBJ whole genome shotgun (WGS) entry which is preliminary data.</text>
</comment>
<feature type="chain" id="PRO_5045746638" description="Secretion system C-terminal sorting domain-containing protein" evidence="2">
    <location>
        <begin position="21"/>
        <end position="357"/>
    </location>
</feature>
<keyword evidence="1 2" id="KW-0732">Signal</keyword>
<dbReference type="InterPro" id="IPR026444">
    <property type="entry name" value="Secre_tail"/>
</dbReference>
<feature type="signal peptide" evidence="2">
    <location>
        <begin position="1"/>
        <end position="20"/>
    </location>
</feature>
<evidence type="ECO:0000313" key="5">
    <source>
        <dbReference type="Proteomes" id="UP001500507"/>
    </source>
</evidence>
<evidence type="ECO:0000256" key="1">
    <source>
        <dbReference type="ARBA" id="ARBA00022729"/>
    </source>
</evidence>
<accession>A0ABP3XU30</accession>
<dbReference type="Proteomes" id="UP001500507">
    <property type="component" value="Unassembled WGS sequence"/>
</dbReference>
<dbReference type="NCBIfam" id="TIGR04183">
    <property type="entry name" value="Por_Secre_tail"/>
    <property type="match status" value="1"/>
</dbReference>
<protein>
    <recommendedName>
        <fullName evidence="3">Secretion system C-terminal sorting domain-containing protein</fullName>
    </recommendedName>
</protein>
<evidence type="ECO:0000259" key="3">
    <source>
        <dbReference type="Pfam" id="PF18962"/>
    </source>
</evidence>
<dbReference type="EMBL" id="BAAAFG010000015">
    <property type="protein sequence ID" value="GAA0872908.1"/>
    <property type="molecule type" value="Genomic_DNA"/>
</dbReference>
<sequence length="357" mass="39769">MKHIYTAVCCLITFFNFAQEAIIFDDWYLDKVVIDGDESFVSNQFAYLMQFDESGTNFQGGSCNGLYGDINLDTDALNFELFGAAATLLDCSGHPNGGIESIHDQFYQNQPIGAVFTYAITTETYADQLIITNPDGDTAIYNNQIISGDDFEGSWYISHLQIDGNEIYPGQTGDNLYMNVSENEETQSGICNGHVFQFVKIANSNDFTIPGGMNSTLADCSNNPNYDFELLYQEFYNGNNDPNQIFTYEIETLGNGAQRLVIIREDQDMVFYQTNSLGINDQHALVASIYPNPAKDVVTISSEVVIDKVEVFNLQGKQILTANLQQNQLDVSFLPPGIYFIHLSSVEGIAIKKLVKE</sequence>
<name>A0ABP3XU30_9FLAO</name>
<reference evidence="5" key="1">
    <citation type="journal article" date="2019" name="Int. J. Syst. Evol. Microbiol.">
        <title>The Global Catalogue of Microorganisms (GCM) 10K type strain sequencing project: providing services to taxonomists for standard genome sequencing and annotation.</title>
        <authorList>
            <consortium name="The Broad Institute Genomics Platform"/>
            <consortium name="The Broad Institute Genome Sequencing Center for Infectious Disease"/>
            <person name="Wu L."/>
            <person name="Ma J."/>
        </authorList>
    </citation>
    <scope>NUCLEOTIDE SEQUENCE [LARGE SCALE GENOMIC DNA]</scope>
    <source>
        <strain evidence="5">JCM 16082</strain>
    </source>
</reference>
<keyword evidence="5" id="KW-1185">Reference proteome</keyword>
<dbReference type="Pfam" id="PF18962">
    <property type="entry name" value="Por_Secre_tail"/>
    <property type="match status" value="1"/>
</dbReference>
<feature type="domain" description="Secretion system C-terminal sorting" evidence="3">
    <location>
        <begin position="289"/>
        <end position="355"/>
    </location>
</feature>
<evidence type="ECO:0000256" key="2">
    <source>
        <dbReference type="SAM" id="SignalP"/>
    </source>
</evidence>
<gene>
    <name evidence="4" type="ORF">GCM10009117_20550</name>
</gene>
<proteinExistence type="predicted"/>
<dbReference type="RefSeq" id="WP_343767084.1">
    <property type="nucleotide sequence ID" value="NZ_BAAAFG010000015.1"/>
</dbReference>
<evidence type="ECO:0000313" key="4">
    <source>
        <dbReference type="EMBL" id="GAA0872908.1"/>
    </source>
</evidence>